<protein>
    <submittedName>
        <fullName evidence="1">Uncharacterized protein</fullName>
    </submittedName>
</protein>
<dbReference type="KEGG" id="haxz:M0R88_10455"/>
<gene>
    <name evidence="1" type="ORF">M0R88_10455</name>
</gene>
<dbReference type="RefSeq" id="WP_248653453.1">
    <property type="nucleotide sequence ID" value="NZ_CP096658.1"/>
</dbReference>
<dbReference type="EMBL" id="CP096658">
    <property type="protein sequence ID" value="UPV98949.1"/>
    <property type="molecule type" value="Genomic_DNA"/>
</dbReference>
<keyword evidence="2" id="KW-1185">Reference proteome</keyword>
<dbReference type="AlphaFoldDB" id="A0A8U0ID28"/>
<name>A0A8U0ID28_9EURY</name>
<dbReference type="Proteomes" id="UP000830434">
    <property type="component" value="Chromosome"/>
</dbReference>
<sequence>MTDGRVYPVHERARKIALNLADWGTKINDAYGKRARLRSVKDNVKTHLEAVFDRSFQWGEIYRAMEKLADIAEGSQLRLQVGNRDEGKYVLELRFNDGRPTITENR</sequence>
<evidence type="ECO:0000313" key="2">
    <source>
        <dbReference type="Proteomes" id="UP000830434"/>
    </source>
</evidence>
<accession>A0A8U0ID28</accession>
<proteinExistence type="predicted"/>
<dbReference type="GeneID" id="72190280"/>
<reference evidence="1" key="1">
    <citation type="submission" date="2022-04" db="EMBL/GenBank/DDBJ databases">
        <title>Diverse halophilic archaea isolated from saline environments.</title>
        <authorList>
            <person name="Cui H.-L."/>
        </authorList>
    </citation>
    <scope>NUCLEOTIDE SEQUENCE</scope>
    <source>
        <strain evidence="1">XZYJT40</strain>
    </source>
</reference>
<evidence type="ECO:0000313" key="1">
    <source>
        <dbReference type="EMBL" id="UPV98949.1"/>
    </source>
</evidence>
<organism evidence="1 2">
    <name type="scientific">Halorussus gelatinilyticus</name>
    <dbReference type="NCBI Taxonomy" id="2937524"/>
    <lineage>
        <taxon>Archaea</taxon>
        <taxon>Methanobacteriati</taxon>
        <taxon>Methanobacteriota</taxon>
        <taxon>Stenosarchaea group</taxon>
        <taxon>Halobacteria</taxon>
        <taxon>Halobacteriales</taxon>
        <taxon>Haladaptataceae</taxon>
        <taxon>Halorussus</taxon>
    </lineage>
</organism>